<reference evidence="1" key="1">
    <citation type="journal article" date="2020" name="Stud. Mycol.">
        <title>101 Dothideomycetes genomes: a test case for predicting lifestyles and emergence of pathogens.</title>
        <authorList>
            <person name="Haridas S."/>
            <person name="Albert R."/>
            <person name="Binder M."/>
            <person name="Bloem J."/>
            <person name="Labutti K."/>
            <person name="Salamov A."/>
            <person name="Andreopoulos B."/>
            <person name="Baker S."/>
            <person name="Barry K."/>
            <person name="Bills G."/>
            <person name="Bluhm B."/>
            <person name="Cannon C."/>
            <person name="Castanera R."/>
            <person name="Culley D."/>
            <person name="Daum C."/>
            <person name="Ezra D."/>
            <person name="Gonzalez J."/>
            <person name="Henrissat B."/>
            <person name="Kuo A."/>
            <person name="Liang C."/>
            <person name="Lipzen A."/>
            <person name="Lutzoni F."/>
            <person name="Magnuson J."/>
            <person name="Mondo S."/>
            <person name="Nolan M."/>
            <person name="Ohm R."/>
            <person name="Pangilinan J."/>
            <person name="Park H.-J."/>
            <person name="Ramirez L."/>
            <person name="Alfaro M."/>
            <person name="Sun H."/>
            <person name="Tritt A."/>
            <person name="Yoshinaga Y."/>
            <person name="Zwiers L.-H."/>
            <person name="Turgeon B."/>
            <person name="Goodwin S."/>
            <person name="Spatafora J."/>
            <person name="Crous P."/>
            <person name="Grigoriev I."/>
        </authorList>
    </citation>
    <scope>NUCLEOTIDE SEQUENCE</scope>
    <source>
        <strain evidence="1">CBS 119687</strain>
    </source>
</reference>
<accession>A0A6A6AJH3</accession>
<evidence type="ECO:0000313" key="1">
    <source>
        <dbReference type="EMBL" id="KAF2131255.1"/>
    </source>
</evidence>
<dbReference type="GeneID" id="54410654"/>
<dbReference type="AlphaFoldDB" id="A0A6A6AJH3"/>
<sequence>MTAFGVVTSHQILVAICIRTTLQNILLVTHAEYDDTPKLINQAADMPFRALVVSLLSKPHFRPNLCRTCASKRQTRLSRRIQQSPLSVYGAVPDALIADDINAYVQFLSVVHIIGVPANFLTLDYALFVSNIDIKKEPKKAIYRKVSHSDKDVIRE</sequence>
<keyword evidence="2" id="KW-1185">Reference proteome</keyword>
<name>A0A6A6AJH3_9PLEO</name>
<evidence type="ECO:0000313" key="2">
    <source>
        <dbReference type="Proteomes" id="UP000799771"/>
    </source>
</evidence>
<dbReference type="RefSeq" id="XP_033525642.1">
    <property type="nucleotide sequence ID" value="XM_033670222.1"/>
</dbReference>
<dbReference type="EMBL" id="ML977502">
    <property type="protein sequence ID" value="KAF2131255.1"/>
    <property type="molecule type" value="Genomic_DNA"/>
</dbReference>
<gene>
    <name evidence="1" type="ORF">P153DRAFT_383369</name>
</gene>
<protein>
    <submittedName>
        <fullName evidence="1">Uncharacterized protein</fullName>
    </submittedName>
</protein>
<organism evidence="1 2">
    <name type="scientific">Dothidotthia symphoricarpi CBS 119687</name>
    <dbReference type="NCBI Taxonomy" id="1392245"/>
    <lineage>
        <taxon>Eukaryota</taxon>
        <taxon>Fungi</taxon>
        <taxon>Dikarya</taxon>
        <taxon>Ascomycota</taxon>
        <taxon>Pezizomycotina</taxon>
        <taxon>Dothideomycetes</taxon>
        <taxon>Pleosporomycetidae</taxon>
        <taxon>Pleosporales</taxon>
        <taxon>Dothidotthiaceae</taxon>
        <taxon>Dothidotthia</taxon>
    </lineage>
</organism>
<dbReference type="OrthoDB" id="10021397at2759"/>
<proteinExistence type="predicted"/>
<dbReference type="Proteomes" id="UP000799771">
    <property type="component" value="Unassembled WGS sequence"/>
</dbReference>